<dbReference type="SUPFAM" id="SSF47954">
    <property type="entry name" value="Cyclin-like"/>
    <property type="match status" value="1"/>
</dbReference>
<dbReference type="RefSeq" id="XP_014674996.1">
    <property type="nucleotide sequence ID" value="XM_014819510.1"/>
</dbReference>
<evidence type="ECO:0000256" key="4">
    <source>
        <dbReference type="ARBA" id="ARBA00023125"/>
    </source>
</evidence>
<evidence type="ECO:0000256" key="3">
    <source>
        <dbReference type="ARBA" id="ARBA00022705"/>
    </source>
</evidence>
<dbReference type="InterPro" id="IPR036915">
    <property type="entry name" value="Cyclin-like_sf"/>
</dbReference>
<evidence type="ECO:0000259" key="8">
    <source>
        <dbReference type="Pfam" id="PF21913"/>
    </source>
</evidence>
<feature type="region of interest" description="Disordered" evidence="6">
    <location>
        <begin position="204"/>
        <end position="228"/>
    </location>
</feature>
<dbReference type="Pfam" id="PF05460">
    <property type="entry name" value="ORC6"/>
    <property type="match status" value="1"/>
</dbReference>
<reference evidence="10" key="1">
    <citation type="submission" date="2025-08" db="UniProtKB">
        <authorList>
            <consortium name="RefSeq"/>
        </authorList>
    </citation>
    <scope>IDENTIFICATION</scope>
</reference>
<dbReference type="Pfam" id="PF21913">
    <property type="entry name" value="ORC6_2nd"/>
    <property type="match status" value="1"/>
</dbReference>
<evidence type="ECO:0000256" key="2">
    <source>
        <dbReference type="ARBA" id="ARBA00010840"/>
    </source>
</evidence>
<feature type="domain" description="ORC6 second cyclin-like" evidence="8">
    <location>
        <begin position="95"/>
        <end position="175"/>
    </location>
</feature>
<dbReference type="Gene3D" id="1.10.472.10">
    <property type="entry name" value="Cyclin-like"/>
    <property type="match status" value="1"/>
</dbReference>
<keyword evidence="3" id="KW-0235">DNA replication</keyword>
<accession>A0ABM1ES25</accession>
<dbReference type="InterPro" id="IPR054113">
    <property type="entry name" value="ORC6_cyclin-like_2nd"/>
</dbReference>
<dbReference type="InterPro" id="IPR020529">
    <property type="entry name" value="ORC6_met/pln"/>
</dbReference>
<evidence type="ECO:0000313" key="10">
    <source>
        <dbReference type="RefSeq" id="XP_014674996.1"/>
    </source>
</evidence>
<feature type="domain" description="ORC6 first cyclin-like" evidence="7">
    <location>
        <begin position="16"/>
        <end position="89"/>
    </location>
</feature>
<proteinExistence type="inferred from homology"/>
<organism evidence="9 10">
    <name type="scientific">Priapulus caudatus</name>
    <name type="common">Priapulid worm</name>
    <dbReference type="NCBI Taxonomy" id="37621"/>
    <lineage>
        <taxon>Eukaryota</taxon>
        <taxon>Metazoa</taxon>
        <taxon>Ecdysozoa</taxon>
        <taxon>Scalidophora</taxon>
        <taxon>Priapulida</taxon>
        <taxon>Priapulimorpha</taxon>
        <taxon>Priapulimorphida</taxon>
        <taxon>Priapulidae</taxon>
        <taxon>Priapulus</taxon>
    </lineage>
</organism>
<evidence type="ECO:0000256" key="1">
    <source>
        <dbReference type="ARBA" id="ARBA00004123"/>
    </source>
</evidence>
<dbReference type="Proteomes" id="UP000695022">
    <property type="component" value="Unplaced"/>
</dbReference>
<dbReference type="GeneID" id="106815082"/>
<evidence type="ECO:0000256" key="5">
    <source>
        <dbReference type="ARBA" id="ARBA00023242"/>
    </source>
</evidence>
<gene>
    <name evidence="10" type="primary">LOC106815082</name>
</gene>
<keyword evidence="9" id="KW-1185">Reference proteome</keyword>
<keyword evidence="4" id="KW-0238">DNA-binding</keyword>
<protein>
    <submittedName>
        <fullName evidence="10">Origin recognition complex subunit 6-like</fullName>
    </submittedName>
</protein>
<evidence type="ECO:0000313" key="9">
    <source>
        <dbReference type="Proteomes" id="UP000695022"/>
    </source>
</evidence>
<comment type="subcellular location">
    <subcellularLocation>
        <location evidence="1">Nucleus</location>
    </subcellularLocation>
</comment>
<keyword evidence="5" id="KW-0539">Nucleus</keyword>
<dbReference type="InterPro" id="IPR008721">
    <property type="entry name" value="ORC6_cyclin_first"/>
</dbReference>
<evidence type="ECO:0000256" key="6">
    <source>
        <dbReference type="SAM" id="MobiDB-lite"/>
    </source>
</evidence>
<dbReference type="PANTHER" id="PTHR13394:SF0">
    <property type="entry name" value="ORIGIN RECOGNITION COMPLEX SUBUNIT 6"/>
    <property type="match status" value="1"/>
</dbReference>
<dbReference type="PANTHER" id="PTHR13394">
    <property type="entry name" value="ORIGIN RECOGNITION COMPLEX SUBUNIT 6"/>
    <property type="match status" value="1"/>
</dbReference>
<comment type="similarity">
    <text evidence="2">Belongs to the ORC6 family.</text>
</comment>
<evidence type="ECO:0000259" key="7">
    <source>
        <dbReference type="Pfam" id="PF05460"/>
    </source>
</evidence>
<sequence>MDTEFQNQFAQKLGIISPRILRKAAELSRLINVKAPGICMSDSCKNVMSIELACMSYSQNLDRAVAAKLAGTTKAIYNRTLKVLETLLNLAPKTNVQDLAIQFGCSSECSDLAGKVLKSYQNRMSTIDLDMALYQTAALYVTSKKLKSKVDKSKLVSIAGCTSTTFDRMCKLLENHVDILVDDKKQLIGTKRPAKSFLQSVEESIKRDELQTNSKKQKDSSQDGKADDYEAWKRRMLDMSRD</sequence>
<name>A0ABM1ES25_PRICU</name>